<dbReference type="Proteomes" id="UP000504636">
    <property type="component" value="Unplaced"/>
</dbReference>
<name>A0A6A6Y020_9PEZI</name>
<dbReference type="EMBL" id="MU003725">
    <property type="protein sequence ID" value="KAF2802112.1"/>
    <property type="molecule type" value="Genomic_DNA"/>
</dbReference>
<gene>
    <name evidence="1 3" type="ORF">BDZ99DRAFT_209799</name>
</gene>
<dbReference type="OrthoDB" id="3486565at2759"/>
<dbReference type="PANTHER" id="PTHR33112:SF16">
    <property type="entry name" value="HETEROKARYON INCOMPATIBILITY DOMAIN-CONTAINING PROTEIN"/>
    <property type="match status" value="1"/>
</dbReference>
<dbReference type="GeneID" id="54454219"/>
<dbReference type="PANTHER" id="PTHR33112">
    <property type="entry name" value="DOMAIN PROTEIN, PUTATIVE-RELATED"/>
    <property type="match status" value="1"/>
</dbReference>
<reference evidence="3" key="2">
    <citation type="submission" date="2020-04" db="EMBL/GenBank/DDBJ databases">
        <authorList>
            <consortium name="NCBI Genome Project"/>
        </authorList>
    </citation>
    <scope>NUCLEOTIDE SEQUENCE</scope>
    <source>
        <strain evidence="3">CBS 304.34</strain>
    </source>
</reference>
<sequence length="169" mass="19107">MPRMVKSIWASVNDASRNRKELYDTWRSIVESYTFYYPTYTSDVLAAIAGLAKYIAFRHLNSAFGSQAAKDDYLAGLWRGDLIHGLTWEMYVGSSSPGDWRQRPCVSGEAQHPSWSWVTPYPQAILYSCDCEKLYLRTPLILIHEVEVSRSKTTFLGPSEAAISILLAS</sequence>
<proteinExistence type="predicted"/>
<reference evidence="3" key="3">
    <citation type="submission" date="2025-04" db="UniProtKB">
        <authorList>
            <consortium name="RefSeq"/>
        </authorList>
    </citation>
    <scope>IDENTIFICATION</scope>
    <source>
        <strain evidence="3">CBS 304.34</strain>
    </source>
</reference>
<accession>A0A6A6Y020</accession>
<dbReference type="RefSeq" id="XP_033569076.1">
    <property type="nucleotide sequence ID" value="XM_033713326.1"/>
</dbReference>
<organism evidence="1">
    <name type="scientific">Mytilinidion resinicola</name>
    <dbReference type="NCBI Taxonomy" id="574789"/>
    <lineage>
        <taxon>Eukaryota</taxon>
        <taxon>Fungi</taxon>
        <taxon>Dikarya</taxon>
        <taxon>Ascomycota</taxon>
        <taxon>Pezizomycotina</taxon>
        <taxon>Dothideomycetes</taxon>
        <taxon>Pleosporomycetidae</taxon>
        <taxon>Mytilinidiales</taxon>
        <taxon>Mytilinidiaceae</taxon>
        <taxon>Mytilinidion</taxon>
    </lineage>
</organism>
<reference evidence="1 3" key="1">
    <citation type="journal article" date="2020" name="Stud. Mycol.">
        <title>101 Dothideomycetes genomes: a test case for predicting lifestyles and emergence of pathogens.</title>
        <authorList>
            <person name="Haridas S."/>
            <person name="Albert R."/>
            <person name="Binder M."/>
            <person name="Bloem J."/>
            <person name="Labutti K."/>
            <person name="Salamov A."/>
            <person name="Andreopoulos B."/>
            <person name="Baker S."/>
            <person name="Barry K."/>
            <person name="Bills G."/>
            <person name="Bluhm B."/>
            <person name="Cannon C."/>
            <person name="Castanera R."/>
            <person name="Culley D."/>
            <person name="Daum C."/>
            <person name="Ezra D."/>
            <person name="Gonzalez J."/>
            <person name="Henrissat B."/>
            <person name="Kuo A."/>
            <person name="Liang C."/>
            <person name="Lipzen A."/>
            <person name="Lutzoni F."/>
            <person name="Magnuson J."/>
            <person name="Mondo S."/>
            <person name="Nolan M."/>
            <person name="Ohm R."/>
            <person name="Pangilinan J."/>
            <person name="Park H.-J."/>
            <person name="Ramirez L."/>
            <person name="Alfaro M."/>
            <person name="Sun H."/>
            <person name="Tritt A."/>
            <person name="Yoshinaga Y."/>
            <person name="Zwiers L.-H."/>
            <person name="Turgeon B."/>
            <person name="Goodwin S."/>
            <person name="Spatafora J."/>
            <person name="Crous P."/>
            <person name="Grigoriev I."/>
        </authorList>
    </citation>
    <scope>NUCLEOTIDE SEQUENCE</scope>
    <source>
        <strain evidence="1 3">CBS 304.34</strain>
    </source>
</reference>
<evidence type="ECO:0000313" key="2">
    <source>
        <dbReference type="Proteomes" id="UP000504636"/>
    </source>
</evidence>
<keyword evidence="2" id="KW-1185">Reference proteome</keyword>
<protein>
    <submittedName>
        <fullName evidence="1 3">Uncharacterized protein</fullName>
    </submittedName>
</protein>
<dbReference type="AlphaFoldDB" id="A0A6A6Y020"/>
<evidence type="ECO:0000313" key="1">
    <source>
        <dbReference type="EMBL" id="KAF2802112.1"/>
    </source>
</evidence>
<evidence type="ECO:0000313" key="3">
    <source>
        <dbReference type="RefSeq" id="XP_033569076.1"/>
    </source>
</evidence>